<dbReference type="Proteomes" id="UP000199574">
    <property type="component" value="Chromosome I"/>
</dbReference>
<protein>
    <recommendedName>
        <fullName evidence="3">SMI1/KNR4 family protein</fullName>
    </recommendedName>
</protein>
<evidence type="ECO:0000313" key="1">
    <source>
        <dbReference type="EMBL" id="SDT00566.1"/>
    </source>
</evidence>
<gene>
    <name evidence="1" type="ORF">SAMN05192545_2551</name>
</gene>
<accession>A0ABY0UPR8</accession>
<sequence length="147" mass="16842">MKLEWSESFKQDLPVDYIHFLGDNPTGVLLKNSSRWDKRTWNLMGKVALLKRWEMSGVGKAANYECLKLYTTVQEEAGMEFTAPSAHFHSVKLARVAKGFVIGEENGDYLYLDPECKFTVWAYYHDGGEVALLSKSFKELVRTQKPL</sequence>
<dbReference type="SUPFAM" id="SSF160631">
    <property type="entry name" value="SMI1/KNR4-like"/>
    <property type="match status" value="1"/>
</dbReference>
<dbReference type="RefSeq" id="WP_091606433.1">
    <property type="nucleotide sequence ID" value="NZ_LT629754.1"/>
</dbReference>
<reference evidence="1 2" key="1">
    <citation type="submission" date="2016-10" db="EMBL/GenBank/DDBJ databases">
        <authorList>
            <person name="Varghese N."/>
            <person name="Submissions S."/>
        </authorList>
    </citation>
    <scope>NUCLEOTIDE SEQUENCE [LARGE SCALE GENOMIC DNA]</scope>
    <source>
        <strain evidence="1 2">MAR_2009_60</strain>
    </source>
</reference>
<dbReference type="GeneID" id="90591773"/>
<keyword evidence="2" id="KW-1185">Reference proteome</keyword>
<proteinExistence type="predicted"/>
<name>A0ABY0UPR8_9FLAO</name>
<organism evidence="1 2">
    <name type="scientific">Maribacter dokdonensis</name>
    <dbReference type="NCBI Taxonomy" id="320912"/>
    <lineage>
        <taxon>Bacteria</taxon>
        <taxon>Pseudomonadati</taxon>
        <taxon>Bacteroidota</taxon>
        <taxon>Flavobacteriia</taxon>
        <taxon>Flavobacteriales</taxon>
        <taxon>Flavobacteriaceae</taxon>
        <taxon>Maribacter</taxon>
    </lineage>
</organism>
<dbReference type="EMBL" id="LT629754">
    <property type="protein sequence ID" value="SDT00566.1"/>
    <property type="molecule type" value="Genomic_DNA"/>
</dbReference>
<evidence type="ECO:0008006" key="3">
    <source>
        <dbReference type="Google" id="ProtNLM"/>
    </source>
</evidence>
<dbReference type="InterPro" id="IPR037883">
    <property type="entry name" value="Knr4/Smi1-like_sf"/>
</dbReference>
<evidence type="ECO:0000313" key="2">
    <source>
        <dbReference type="Proteomes" id="UP000199574"/>
    </source>
</evidence>